<protein>
    <recommendedName>
        <fullName evidence="3">protein-tyrosine-phosphatase</fullName>
        <ecNumber evidence="3">3.1.3.48</ecNumber>
    </recommendedName>
</protein>
<evidence type="ECO:0000256" key="7">
    <source>
        <dbReference type="ARBA" id="ARBA00022912"/>
    </source>
</evidence>
<dbReference type="Proteomes" id="UP001318040">
    <property type="component" value="Chromosome 29"/>
</dbReference>
<dbReference type="InterPro" id="IPR018980">
    <property type="entry name" value="FERM_PH-like_C"/>
</dbReference>
<dbReference type="InterPro" id="IPR029071">
    <property type="entry name" value="Ubiquitin-like_domsf"/>
</dbReference>
<evidence type="ECO:0000256" key="4">
    <source>
        <dbReference type="ARBA" id="ARBA00022490"/>
    </source>
</evidence>
<dbReference type="InterPro" id="IPR000299">
    <property type="entry name" value="FERM_domain"/>
</dbReference>
<dbReference type="CDD" id="cd17099">
    <property type="entry name" value="FERM_F1_PTPN14_like"/>
    <property type="match status" value="1"/>
</dbReference>
<dbReference type="EC" id="3.1.3.48" evidence="3"/>
<comment type="similarity">
    <text evidence="2">Belongs to the protein-tyrosine phosphatase family. Non-receptor class subfamily.</text>
</comment>
<evidence type="ECO:0000256" key="3">
    <source>
        <dbReference type="ARBA" id="ARBA00013064"/>
    </source>
</evidence>
<dbReference type="SMART" id="SM00404">
    <property type="entry name" value="PTPc_motif"/>
    <property type="match status" value="1"/>
</dbReference>
<dbReference type="GeneID" id="116947390"/>
<dbReference type="SUPFAM" id="SSF47031">
    <property type="entry name" value="Second domain of FERM"/>
    <property type="match status" value="1"/>
</dbReference>
<dbReference type="PROSITE" id="PS00660">
    <property type="entry name" value="FERM_1"/>
    <property type="match status" value="1"/>
</dbReference>
<evidence type="ECO:0000256" key="5">
    <source>
        <dbReference type="ARBA" id="ARBA00022553"/>
    </source>
</evidence>
<keyword evidence="8" id="KW-0206">Cytoskeleton</keyword>
<dbReference type="InterPro" id="IPR003595">
    <property type="entry name" value="Tyr_Pase_cat"/>
</dbReference>
<feature type="compositionally biased region" description="Pro residues" evidence="10">
    <location>
        <begin position="664"/>
        <end position="682"/>
    </location>
</feature>
<evidence type="ECO:0000256" key="9">
    <source>
        <dbReference type="PIRSR" id="PIRSR000934-1"/>
    </source>
</evidence>
<evidence type="ECO:0000259" key="11">
    <source>
        <dbReference type="PROSITE" id="PS50055"/>
    </source>
</evidence>
<dbReference type="SMART" id="SM00194">
    <property type="entry name" value="PTPc"/>
    <property type="match status" value="1"/>
</dbReference>
<dbReference type="PROSITE" id="PS50057">
    <property type="entry name" value="FERM_3"/>
    <property type="match status" value="1"/>
</dbReference>
<feature type="active site" description="Phosphocysteine intermediate" evidence="9">
    <location>
        <position position="1277"/>
    </location>
</feature>
<dbReference type="InterPro" id="IPR014352">
    <property type="entry name" value="FERM/acyl-CoA-bd_prot_sf"/>
</dbReference>
<dbReference type="InterPro" id="IPR016130">
    <property type="entry name" value="Tyr_Pase_AS"/>
</dbReference>
<dbReference type="SUPFAM" id="SSF50729">
    <property type="entry name" value="PH domain-like"/>
    <property type="match status" value="1"/>
</dbReference>
<dbReference type="FunFam" id="3.90.190.10:FF:000030">
    <property type="entry name" value="Tyrosine-protein phosphatase non-receptor type"/>
    <property type="match status" value="1"/>
</dbReference>
<dbReference type="CTD" id="5784"/>
<evidence type="ECO:0000256" key="10">
    <source>
        <dbReference type="SAM" id="MobiDB-lite"/>
    </source>
</evidence>
<dbReference type="InterPro" id="IPR019747">
    <property type="entry name" value="FERM_CS"/>
</dbReference>
<dbReference type="Pfam" id="PF09379">
    <property type="entry name" value="FERM_N"/>
    <property type="match status" value="1"/>
</dbReference>
<dbReference type="Pfam" id="PF00102">
    <property type="entry name" value="Y_phosphatase"/>
    <property type="match status" value="1"/>
</dbReference>
<dbReference type="PRINTS" id="PR00700">
    <property type="entry name" value="PRTYPHPHTASE"/>
</dbReference>
<dbReference type="Gene3D" id="3.10.20.90">
    <property type="entry name" value="Phosphatidylinositol 3-kinase Catalytic Subunit, Chain A, domain 1"/>
    <property type="match status" value="1"/>
</dbReference>
<keyword evidence="4" id="KW-0963">Cytoplasm</keyword>
<dbReference type="CDD" id="cd13188">
    <property type="entry name" value="FERM_C_PTPN14_PTPN21"/>
    <property type="match status" value="1"/>
</dbReference>
<feature type="domain" description="Tyrosine specific protein phosphatases" evidence="12">
    <location>
        <begin position="1246"/>
        <end position="1327"/>
    </location>
</feature>
<dbReference type="FunFam" id="1.20.80.10:FF:000014">
    <property type="entry name" value="Tyrosine-protein phosphatase non-receptor type"/>
    <property type="match status" value="1"/>
</dbReference>
<dbReference type="Gene3D" id="2.30.29.30">
    <property type="entry name" value="Pleckstrin-homology domain (PH domain)/Phosphotyrosine-binding domain (PTB)"/>
    <property type="match status" value="1"/>
</dbReference>
<dbReference type="InterPro" id="IPR000242">
    <property type="entry name" value="PTP_cat"/>
</dbReference>
<dbReference type="Gene3D" id="1.20.80.10">
    <property type="match status" value="1"/>
</dbReference>
<feature type="domain" description="FERM" evidence="13">
    <location>
        <begin position="21"/>
        <end position="306"/>
    </location>
</feature>
<organism evidence="14 15">
    <name type="scientific">Petromyzon marinus</name>
    <name type="common">Sea lamprey</name>
    <dbReference type="NCBI Taxonomy" id="7757"/>
    <lineage>
        <taxon>Eukaryota</taxon>
        <taxon>Metazoa</taxon>
        <taxon>Chordata</taxon>
        <taxon>Craniata</taxon>
        <taxon>Vertebrata</taxon>
        <taxon>Cyclostomata</taxon>
        <taxon>Hyperoartia</taxon>
        <taxon>Petromyzontiformes</taxon>
        <taxon>Petromyzontidae</taxon>
        <taxon>Petromyzon</taxon>
    </lineage>
</organism>
<evidence type="ECO:0000313" key="15">
    <source>
        <dbReference type="RefSeq" id="XP_032818958.1"/>
    </source>
</evidence>
<dbReference type="PANTHER" id="PTHR45706:SF1">
    <property type="entry name" value="PEZ, ISOFORM A"/>
    <property type="match status" value="1"/>
</dbReference>
<name>A0AAJ7TLV4_PETMA</name>
<evidence type="ECO:0000259" key="12">
    <source>
        <dbReference type="PROSITE" id="PS50056"/>
    </source>
</evidence>
<dbReference type="InterPro" id="IPR014392">
    <property type="entry name" value="PTP_non-rcpt_14/21"/>
</dbReference>
<feature type="region of interest" description="Disordered" evidence="10">
    <location>
        <begin position="961"/>
        <end position="987"/>
    </location>
</feature>
<dbReference type="FunFam" id="2.30.29.30:FF:000149">
    <property type="entry name" value="Tyrosine-protein phosphatase non-receptor type"/>
    <property type="match status" value="1"/>
</dbReference>
<dbReference type="SMART" id="SM00295">
    <property type="entry name" value="B41"/>
    <property type="match status" value="1"/>
</dbReference>
<dbReference type="InterPro" id="IPR029021">
    <property type="entry name" value="Prot-tyrosine_phosphatase-like"/>
</dbReference>
<evidence type="ECO:0000256" key="6">
    <source>
        <dbReference type="ARBA" id="ARBA00022801"/>
    </source>
</evidence>
<evidence type="ECO:0000313" key="14">
    <source>
        <dbReference type="Proteomes" id="UP001318040"/>
    </source>
</evidence>
<dbReference type="InterPro" id="IPR019748">
    <property type="entry name" value="FERM_central"/>
</dbReference>
<feature type="region of interest" description="Disordered" evidence="10">
    <location>
        <begin position="594"/>
        <end position="686"/>
    </location>
</feature>
<dbReference type="InterPro" id="IPR000387">
    <property type="entry name" value="Tyr_Pase_dom"/>
</dbReference>
<feature type="domain" description="Tyrosine-protein phosphatase" evidence="11">
    <location>
        <begin position="1065"/>
        <end position="1336"/>
    </location>
</feature>
<dbReference type="SMART" id="SM01196">
    <property type="entry name" value="FERM_C"/>
    <property type="match status" value="1"/>
</dbReference>
<dbReference type="InterPro" id="IPR041782">
    <property type="entry name" value="PTPN14/21_FERM_C"/>
</dbReference>
<dbReference type="FunFam" id="3.10.20.90:FF:000039">
    <property type="entry name" value="Tyrosine-protein phosphatase non-receptor type"/>
    <property type="match status" value="1"/>
</dbReference>
<reference evidence="15" key="1">
    <citation type="submission" date="2025-08" db="UniProtKB">
        <authorList>
            <consortium name="RefSeq"/>
        </authorList>
    </citation>
    <scope>IDENTIFICATION</scope>
    <source>
        <tissue evidence="15">Sperm</tissue>
    </source>
</reference>
<feature type="compositionally biased region" description="Basic and acidic residues" evidence="10">
    <location>
        <begin position="975"/>
        <end position="987"/>
    </location>
</feature>
<evidence type="ECO:0000256" key="2">
    <source>
        <dbReference type="ARBA" id="ARBA00009649"/>
    </source>
</evidence>
<dbReference type="SUPFAM" id="SSF54236">
    <property type="entry name" value="Ubiquitin-like"/>
    <property type="match status" value="1"/>
</dbReference>
<feature type="region of interest" description="Disordered" evidence="10">
    <location>
        <begin position="417"/>
        <end position="455"/>
    </location>
</feature>
<dbReference type="Pfam" id="PF00373">
    <property type="entry name" value="FERM_M"/>
    <property type="match status" value="1"/>
</dbReference>
<dbReference type="Gene3D" id="3.90.190.10">
    <property type="entry name" value="Protein tyrosine phosphatase superfamily"/>
    <property type="match status" value="1"/>
</dbReference>
<gene>
    <name evidence="15" type="primary">LOC116947390</name>
</gene>
<comment type="subcellular location">
    <subcellularLocation>
        <location evidence="1">Cytoplasm</location>
        <location evidence="1">Cytoskeleton</location>
    </subcellularLocation>
</comment>
<dbReference type="RefSeq" id="XP_032818958.1">
    <property type="nucleotide sequence ID" value="XM_032963067.1"/>
</dbReference>
<dbReference type="CDD" id="cd14473">
    <property type="entry name" value="FERM_B-lobe"/>
    <property type="match status" value="1"/>
</dbReference>
<sequence>MPFGLRLKRTRRYNVSNKNCFVIRIKLLDTSVIECTLSVESTGQECLEAAAQRLELRELAHFGLWYSNKQQQLRWVDLEKPLRKQLDKFAQEALLHFGVLFYVPSEIQLQQEVTRYQYYLQLKKDIIEGKLPCSVEQSVRLASLAVQADFGDYDQYQSQEFLRDYILFPMVWAQDDSLQEEMTVKVAIQHQNLRGLIAEQAELVYIREVEKLDGFGHESFPAKESTGTDLTIGTAFQGIFVKYKSEKAPALYKWSDITNVTHNKAFVGLELMNKEETVQFQTDDIEMAKYVWRMFSLKHKFYRLNKSLMDTGSCNNHLLKDGRRKLAVFSTYMQTQNTSPTLIRRRSTLTRSSMRQQPYIMPPMQMQYNEPYTETHMSSQDSIYPGQQDNFFYRSETSLDRYPLEYAGQQVSNGKVPNGSVYSAPSLNSLNNHSQGFLQQQQQQMQQQQQPSPISSNLSIPGSEVLLMRPDYVPSHRHSAIIVPSYRPTPDYETVMRQFQRSAAYRMERHSQSLRSLNLGSAHAYAQPEGLVYSQPEIRADHHGQYPQQQQQQQQQQHHHYPLQMNYSHPMQPTYLGTGGHPCSYNTPAASAISHTVSTPELTQEAHPATAPPPPPPAALPPSGPPTQHLVPTLQQQQQQQSYGNPAGRMLRGLLSSQSQRHPQQPPPMAASGPPPPYPRPRPAASTPDLVAHQRVCSSNPDLVSRRVLHSVQTFQEDSLPVVHRSLLEVSEPLTRFRGLRKRNSLGATPPVALTPGANGLAREVEALAISRRASGRPRPIVGTDATVIKVLPPSASVDQPRGMEEGLRPPAVVTSPLQQQQQELELQRPQSYSHKKSPSDATVLIHSSESEGEGEVEIEERQDYVLPMPPRSPAVLTPQEYKSHLQAVLANIPKRPPPEYPGGQVAAPQRPSHGYGQDASSFLINTTTSSHNSGLVAQQMGGMSPLVDCKGAAVGMGGASLGPSVSEPDLSSAGKERVRTETPRERPVSEFFSLTDNIVEREFLLHKRGNTAEIKKMGPLKMAVMNGLSMSRIPLPEEVKEEPPKVPMDERCKMLQERLEQGMVFTEYERVLKKRAQADCSTATLSENHDRNRFKDVVPYEENRIELLPSKDNPTGYVNASRIQVTVSGEEWHYIATQGPLPSTCQDFWQMVWEEGVNVIAMVTQEEEGGKSKSHRYWPKLGSRHSAVTYGKFKVTTKFRTDFGCYATTGLKLKHLLDGHERTVWHLQYTDWPDHGCPDHVQGFLGYLEEIKSVRRHTNNMLEASKPANPPVVVHCSAGVGRTGVVILTEMMIACLEHNEKLDVPDVLAILRTQRMLMVQTITQYTFVYQALIQFLRSSRLI</sequence>
<dbReference type="PIRSF" id="PIRSF000934">
    <property type="entry name" value="Tyr-Ptase_nr14"/>
    <property type="match status" value="1"/>
</dbReference>
<feature type="compositionally biased region" description="Pro residues" evidence="10">
    <location>
        <begin position="610"/>
        <end position="625"/>
    </location>
</feature>
<evidence type="ECO:0000256" key="8">
    <source>
        <dbReference type="ARBA" id="ARBA00023212"/>
    </source>
</evidence>
<evidence type="ECO:0000259" key="13">
    <source>
        <dbReference type="PROSITE" id="PS50057"/>
    </source>
</evidence>
<dbReference type="SUPFAM" id="SSF52799">
    <property type="entry name" value="(Phosphotyrosine protein) phosphatases II"/>
    <property type="match status" value="1"/>
</dbReference>
<keyword evidence="6" id="KW-0378">Hydrolase</keyword>
<feature type="compositionally biased region" description="Polar residues" evidence="10">
    <location>
        <begin position="417"/>
        <end position="438"/>
    </location>
</feature>
<dbReference type="PROSITE" id="PS00661">
    <property type="entry name" value="FERM_2"/>
    <property type="match status" value="1"/>
</dbReference>
<dbReference type="InterPro" id="IPR035963">
    <property type="entry name" value="FERM_2"/>
</dbReference>
<dbReference type="GO" id="GO:0005737">
    <property type="term" value="C:cytoplasm"/>
    <property type="evidence" value="ECO:0007669"/>
    <property type="project" value="TreeGrafter"/>
</dbReference>
<dbReference type="PROSITE" id="PS00383">
    <property type="entry name" value="TYR_PHOSPHATASE_1"/>
    <property type="match status" value="1"/>
</dbReference>
<dbReference type="InterPro" id="IPR018979">
    <property type="entry name" value="FERM_N"/>
</dbReference>
<dbReference type="PROSITE" id="PS50056">
    <property type="entry name" value="TYR_PHOSPHATASE_2"/>
    <property type="match status" value="1"/>
</dbReference>
<feature type="compositionally biased region" description="Low complexity" evidence="10">
    <location>
        <begin position="439"/>
        <end position="450"/>
    </location>
</feature>
<dbReference type="GO" id="GO:0004725">
    <property type="term" value="F:protein tyrosine phosphatase activity"/>
    <property type="evidence" value="ECO:0007669"/>
    <property type="project" value="UniProtKB-EC"/>
</dbReference>
<dbReference type="PROSITE" id="PS50055">
    <property type="entry name" value="TYR_PHOSPHATASE_PTP"/>
    <property type="match status" value="1"/>
</dbReference>
<dbReference type="PANTHER" id="PTHR45706">
    <property type="entry name" value="TYROSINE-PROTEIN PHOSPHATASE"/>
    <property type="match status" value="1"/>
</dbReference>
<keyword evidence="5" id="KW-0597">Phosphoprotein</keyword>
<dbReference type="InterPro" id="IPR019749">
    <property type="entry name" value="Band_41_domain"/>
</dbReference>
<keyword evidence="7" id="KW-0904">Protein phosphatase</keyword>
<dbReference type="Pfam" id="PF09380">
    <property type="entry name" value="FERM_C"/>
    <property type="match status" value="1"/>
</dbReference>
<dbReference type="InterPro" id="IPR011993">
    <property type="entry name" value="PH-like_dom_sf"/>
</dbReference>
<proteinExistence type="inferred from homology"/>
<keyword evidence="14" id="KW-1185">Reference proteome</keyword>
<feature type="region of interest" description="Disordered" evidence="10">
    <location>
        <begin position="893"/>
        <end position="916"/>
    </location>
</feature>
<accession>A0AAJ7TLV4</accession>
<dbReference type="PRINTS" id="PR00935">
    <property type="entry name" value="BAND41"/>
</dbReference>
<dbReference type="GO" id="GO:0005856">
    <property type="term" value="C:cytoskeleton"/>
    <property type="evidence" value="ECO:0007669"/>
    <property type="project" value="UniProtKB-SubCell"/>
</dbReference>
<evidence type="ECO:0000256" key="1">
    <source>
        <dbReference type="ARBA" id="ARBA00004245"/>
    </source>
</evidence>